<reference evidence="4 5" key="1">
    <citation type="submission" date="2013-10" db="EMBL/GenBank/DDBJ databases">
        <authorList>
            <consortium name="International Citrus Genome Consortium"/>
            <person name="Jenkins J."/>
            <person name="Schmutz J."/>
            <person name="Prochnik S."/>
            <person name="Rokhsar D."/>
            <person name="Gmitter F."/>
            <person name="Ollitrault P."/>
            <person name="Machado M."/>
            <person name="Talon M."/>
            <person name="Wincker P."/>
            <person name="Jaillon O."/>
            <person name="Morgante M."/>
        </authorList>
    </citation>
    <scope>NUCLEOTIDE SEQUENCE</scope>
    <source>
        <strain evidence="5">cv. Clemenules</strain>
    </source>
</reference>
<dbReference type="STRING" id="85681.V4TSK5"/>
<dbReference type="InterPro" id="IPR037848">
    <property type="entry name" value="GEM-like"/>
</dbReference>
<dbReference type="Pfam" id="PF02893">
    <property type="entry name" value="GRAM"/>
    <property type="match status" value="1"/>
</dbReference>
<feature type="domain" description="GRAM" evidence="3">
    <location>
        <begin position="105"/>
        <end position="183"/>
    </location>
</feature>
<keyword evidence="5" id="KW-1185">Reference proteome</keyword>
<dbReference type="PANTHER" id="PTHR31969">
    <property type="entry name" value="GEM-LIKE PROTEIN 2"/>
    <property type="match status" value="1"/>
</dbReference>
<dbReference type="Proteomes" id="UP000030687">
    <property type="component" value="Unassembled WGS sequence"/>
</dbReference>
<protein>
    <recommendedName>
        <fullName evidence="3">GRAM domain-containing protein</fullName>
    </recommendedName>
</protein>
<gene>
    <name evidence="4" type="ORF">CICLE_v10022077mg</name>
</gene>
<dbReference type="InterPro" id="IPR011993">
    <property type="entry name" value="PH-like_dom_sf"/>
</dbReference>
<organism evidence="4 5">
    <name type="scientific">Citrus clementina</name>
    <name type="common">Clementine</name>
    <name type="synonym">Citrus deliciosa x Citrus sinensis</name>
    <dbReference type="NCBI Taxonomy" id="85681"/>
    <lineage>
        <taxon>Eukaryota</taxon>
        <taxon>Viridiplantae</taxon>
        <taxon>Streptophyta</taxon>
        <taxon>Embryophyta</taxon>
        <taxon>Tracheophyta</taxon>
        <taxon>Spermatophyta</taxon>
        <taxon>Magnoliopsida</taxon>
        <taxon>eudicotyledons</taxon>
        <taxon>Gunneridae</taxon>
        <taxon>Pentapetalae</taxon>
        <taxon>rosids</taxon>
        <taxon>malvids</taxon>
        <taxon>Sapindales</taxon>
        <taxon>Rutaceae</taxon>
        <taxon>Aurantioideae</taxon>
        <taxon>Citrus</taxon>
    </lineage>
</organism>
<evidence type="ECO:0000313" key="4">
    <source>
        <dbReference type="EMBL" id="ESR54690.1"/>
    </source>
</evidence>
<dbReference type="Gene3D" id="2.30.29.30">
    <property type="entry name" value="Pleckstrin-homology domain (PH domain)/Phosphotyrosine-binding domain (PTB)"/>
    <property type="match status" value="1"/>
</dbReference>
<dbReference type="InParanoid" id="V4TSK5"/>
<dbReference type="AlphaFoldDB" id="V4TSK5"/>
<sequence length="228" mass="25827">MKEKEAEYFEMAVSYDTTPERCSSQSQPFCSFQSPSSSDASPSFSSFNADEEDTEMGQRKCIESKGSNFACRIRDHVKMGPKFSETVKSKLSLGAKIIQKGGRENIFKQIFGLTEGEEFLKASQCYLSTTRGPIAGLLFISNKKIAFCSERSISYSSSTGELIRTPYKVLIPIQKIKSINESENVTKPEQKYVEIVTVDDFEFWFMGFLRYEKAYRNLQKAISMANEV</sequence>
<dbReference type="eggNOG" id="ENOG502RXWZ">
    <property type="taxonomic scope" value="Eukaryota"/>
</dbReference>
<dbReference type="SMART" id="SM00568">
    <property type="entry name" value="GRAM"/>
    <property type="match status" value="1"/>
</dbReference>
<evidence type="ECO:0000313" key="5">
    <source>
        <dbReference type="Proteomes" id="UP000030687"/>
    </source>
</evidence>
<comment type="similarity">
    <text evidence="1">Belongs to the GEM family.</text>
</comment>
<feature type="region of interest" description="Disordered" evidence="2">
    <location>
        <begin position="19"/>
        <end position="49"/>
    </location>
</feature>
<accession>V4TSK5</accession>
<evidence type="ECO:0000256" key="1">
    <source>
        <dbReference type="ARBA" id="ARBA00009414"/>
    </source>
</evidence>
<name>V4TSK5_CITCL</name>
<proteinExistence type="inferred from homology"/>
<dbReference type="Gramene" id="ESR54690">
    <property type="protein sequence ID" value="ESR54690"/>
    <property type="gene ID" value="CICLE_v10022077mg"/>
</dbReference>
<evidence type="ECO:0000256" key="2">
    <source>
        <dbReference type="SAM" id="MobiDB-lite"/>
    </source>
</evidence>
<dbReference type="EMBL" id="KI536661">
    <property type="protein sequence ID" value="ESR54690.1"/>
    <property type="molecule type" value="Genomic_DNA"/>
</dbReference>
<dbReference type="InterPro" id="IPR004182">
    <property type="entry name" value="GRAM"/>
</dbReference>
<feature type="compositionally biased region" description="Low complexity" evidence="2">
    <location>
        <begin position="23"/>
        <end position="47"/>
    </location>
</feature>
<evidence type="ECO:0000259" key="3">
    <source>
        <dbReference type="SMART" id="SM00568"/>
    </source>
</evidence>